<feature type="compositionally biased region" description="Acidic residues" evidence="4">
    <location>
        <begin position="1"/>
        <end position="53"/>
    </location>
</feature>
<feature type="compositionally biased region" description="Low complexity" evidence="4">
    <location>
        <begin position="87"/>
        <end position="101"/>
    </location>
</feature>
<reference evidence="6" key="1">
    <citation type="journal article" date="2020" name="Stud. Mycol.">
        <title>101 Dothideomycetes genomes: a test case for predicting lifestyles and emergence of pathogens.</title>
        <authorList>
            <person name="Haridas S."/>
            <person name="Albert R."/>
            <person name="Binder M."/>
            <person name="Bloem J."/>
            <person name="Labutti K."/>
            <person name="Salamov A."/>
            <person name="Andreopoulos B."/>
            <person name="Baker S."/>
            <person name="Barry K."/>
            <person name="Bills G."/>
            <person name="Bluhm B."/>
            <person name="Cannon C."/>
            <person name="Castanera R."/>
            <person name="Culley D."/>
            <person name="Daum C."/>
            <person name="Ezra D."/>
            <person name="Gonzalez J."/>
            <person name="Henrissat B."/>
            <person name="Kuo A."/>
            <person name="Liang C."/>
            <person name="Lipzen A."/>
            <person name="Lutzoni F."/>
            <person name="Magnuson J."/>
            <person name="Mondo S."/>
            <person name="Nolan M."/>
            <person name="Ohm R."/>
            <person name="Pangilinan J."/>
            <person name="Park H.-J."/>
            <person name="Ramirez L."/>
            <person name="Alfaro M."/>
            <person name="Sun H."/>
            <person name="Tritt A."/>
            <person name="Yoshinaga Y."/>
            <person name="Zwiers L.-H."/>
            <person name="Turgeon B."/>
            <person name="Goodwin S."/>
            <person name="Spatafora J."/>
            <person name="Crous P."/>
            <person name="Grigoriev I."/>
        </authorList>
    </citation>
    <scope>NUCLEOTIDE SEQUENCE</scope>
    <source>
        <strain evidence="6">CBS 101060</strain>
    </source>
</reference>
<feature type="region of interest" description="Disordered" evidence="4">
    <location>
        <begin position="421"/>
        <end position="485"/>
    </location>
</feature>
<evidence type="ECO:0000313" key="6">
    <source>
        <dbReference type="EMBL" id="KAF2843205.1"/>
    </source>
</evidence>
<comment type="caution">
    <text evidence="6">The sequence shown here is derived from an EMBL/GenBank/DDBJ whole genome shotgun (WGS) entry which is preliminary data.</text>
</comment>
<evidence type="ECO:0000256" key="1">
    <source>
        <dbReference type="ARBA" id="ARBA00022574"/>
    </source>
</evidence>
<feature type="compositionally biased region" description="Polar residues" evidence="4">
    <location>
        <begin position="434"/>
        <end position="475"/>
    </location>
</feature>
<feature type="compositionally biased region" description="Low complexity" evidence="4">
    <location>
        <begin position="379"/>
        <end position="388"/>
    </location>
</feature>
<keyword evidence="7" id="KW-1185">Reference proteome</keyword>
<dbReference type="InterPro" id="IPR057544">
    <property type="entry name" value="Beta-prop_SPT8"/>
</dbReference>
<proteinExistence type="predicted"/>
<feature type="compositionally biased region" description="Polar residues" evidence="4">
    <location>
        <begin position="61"/>
        <end position="81"/>
    </location>
</feature>
<dbReference type="Gene3D" id="2.130.10.10">
    <property type="entry name" value="YVTN repeat-like/Quinoprotein amine dehydrogenase"/>
    <property type="match status" value="2"/>
</dbReference>
<sequence length="675" mass="72713">MDDADDGDGYGDADGDADQDEDGDGDEDGDPEGDNDEEEGENDEDEEGDEQQDGDLAQILTARNTSIHTPRLSNGTLTNGDDTGANPRLLLTSPSPRPRSSNANIVLPFRPSVRPEALTALVYDIVPTIAAPHSTSINAVTATPDMRWVFSGGSDGYIRKFNWIDTANGKLPLTVAQRHPFVDSVTKAGVLLSYWENEDAQDVVTNRRLVLDAPTLSPVYSLATQCQGLWLLSGLESGGINLQSVRHDEGRRITCLRKHTSAVSVLCLAPDERSVLSGSWDKAIHDWDLNTGQVKRSFEGSGSQISAIEPRPFSSVLVPRDTQTVVSTSTTFSSNNVSKPLTNGVLPNGTVPQSETLTGDSGGENSQLPNGINAEYPTGSPDDLGSLFGDDDDNGGGAPAVSFGNEDDEDDEFTRAIASGLQQQEEDPDGDIDMTSTGGPVQPPKTITSEAPETQITSIQDTVTTNSTDTISQDTIADDIPKSEELPDATEDQIDEESPSTPQSSENTFLDASIDGTLRIWDRRQQNPIARIVPGRATPPWCMNACWSPDGNSIFAGRRNGTVDEYSLHKGLREPRRTFKFPAVSGPVSAVRAMPNGKHLVCASYDILRLYDLKEEENTRHSTVPFLIVPGHRTGVISQLYIDSTCTFMISTAGNRGWEGSSTEVLLGYEIGIGR</sequence>
<dbReference type="PROSITE" id="PS50082">
    <property type="entry name" value="WD_REPEATS_2"/>
    <property type="match status" value="1"/>
</dbReference>
<keyword evidence="2" id="KW-0677">Repeat</keyword>
<evidence type="ECO:0000259" key="5">
    <source>
        <dbReference type="Pfam" id="PF23798"/>
    </source>
</evidence>
<feature type="region of interest" description="Disordered" evidence="4">
    <location>
        <begin position="1"/>
        <end position="103"/>
    </location>
</feature>
<feature type="compositionally biased region" description="Low complexity" evidence="4">
    <location>
        <begin position="329"/>
        <end position="338"/>
    </location>
</feature>
<dbReference type="PANTHER" id="PTHR19848">
    <property type="entry name" value="WD40 REPEAT PROTEIN"/>
    <property type="match status" value="1"/>
</dbReference>
<evidence type="ECO:0000313" key="7">
    <source>
        <dbReference type="Proteomes" id="UP000799429"/>
    </source>
</evidence>
<dbReference type="Pfam" id="PF23798">
    <property type="entry name" value="Beta-prop_SPT8"/>
    <property type="match status" value="2"/>
</dbReference>
<dbReference type="InterPro" id="IPR036322">
    <property type="entry name" value="WD40_repeat_dom_sf"/>
</dbReference>
<dbReference type="SUPFAM" id="SSF50978">
    <property type="entry name" value="WD40 repeat-like"/>
    <property type="match status" value="1"/>
</dbReference>
<feature type="repeat" description="WD" evidence="3">
    <location>
        <begin position="256"/>
        <end position="297"/>
    </location>
</feature>
<feature type="compositionally biased region" description="Polar residues" evidence="4">
    <location>
        <begin position="350"/>
        <end position="370"/>
    </location>
</feature>
<keyword evidence="1 3" id="KW-0853">WD repeat</keyword>
<dbReference type="PROSITE" id="PS50294">
    <property type="entry name" value="WD_REPEATS_REGION"/>
    <property type="match status" value="1"/>
</dbReference>
<dbReference type="Proteomes" id="UP000799429">
    <property type="component" value="Unassembled WGS sequence"/>
</dbReference>
<dbReference type="PANTHER" id="PTHR19848:SF8">
    <property type="entry name" value="F-BOX AND WD REPEAT DOMAIN CONTAINING 7"/>
    <property type="match status" value="1"/>
</dbReference>
<dbReference type="AlphaFoldDB" id="A0A9P4SIL6"/>
<dbReference type="SMART" id="SM00320">
    <property type="entry name" value="WD40"/>
    <property type="match status" value="5"/>
</dbReference>
<dbReference type="InterPro" id="IPR015943">
    <property type="entry name" value="WD40/YVTN_repeat-like_dom_sf"/>
</dbReference>
<accession>A0A9P4SIL6</accession>
<gene>
    <name evidence="6" type="ORF">M501DRAFT_1005854</name>
</gene>
<feature type="domain" description="Transcription factor spt8 beta-propeller" evidence="5">
    <location>
        <begin position="123"/>
        <end position="327"/>
    </location>
</feature>
<dbReference type="FunFam" id="2.130.10.10:FF:000789">
    <property type="entry name" value="Transcription factor (SPT8), putative"/>
    <property type="match status" value="1"/>
</dbReference>
<feature type="domain" description="Transcription factor spt8 beta-propeller" evidence="5">
    <location>
        <begin position="468"/>
        <end position="671"/>
    </location>
</feature>
<evidence type="ECO:0000256" key="4">
    <source>
        <dbReference type="SAM" id="MobiDB-lite"/>
    </source>
</evidence>
<evidence type="ECO:0000256" key="2">
    <source>
        <dbReference type="ARBA" id="ARBA00022737"/>
    </source>
</evidence>
<dbReference type="InterPro" id="IPR001680">
    <property type="entry name" value="WD40_rpt"/>
</dbReference>
<name>A0A9P4SIL6_9PEZI</name>
<dbReference type="OrthoDB" id="10260946at2759"/>
<feature type="region of interest" description="Disordered" evidence="4">
    <location>
        <begin position="329"/>
        <end position="408"/>
    </location>
</feature>
<protein>
    <submittedName>
        <fullName evidence="6">WD40 repeat-like protein</fullName>
    </submittedName>
</protein>
<evidence type="ECO:0000256" key="3">
    <source>
        <dbReference type="PROSITE-ProRule" id="PRU00221"/>
    </source>
</evidence>
<organism evidence="6 7">
    <name type="scientific">Patellaria atrata CBS 101060</name>
    <dbReference type="NCBI Taxonomy" id="1346257"/>
    <lineage>
        <taxon>Eukaryota</taxon>
        <taxon>Fungi</taxon>
        <taxon>Dikarya</taxon>
        <taxon>Ascomycota</taxon>
        <taxon>Pezizomycotina</taxon>
        <taxon>Dothideomycetes</taxon>
        <taxon>Dothideomycetes incertae sedis</taxon>
        <taxon>Patellariales</taxon>
        <taxon>Patellariaceae</taxon>
        <taxon>Patellaria</taxon>
    </lineage>
</organism>
<dbReference type="EMBL" id="MU006089">
    <property type="protein sequence ID" value="KAF2843205.1"/>
    <property type="molecule type" value="Genomic_DNA"/>
</dbReference>